<dbReference type="GeneID" id="20085309"/>
<sequence>MADATHDPSETNTSRQLSTTVQDLRDNRLAISSKKGYRSGVNQIVAWLRESGSSHIVNTDGTINLAIFDYADFTEFVLYKYKIAKVSIQTLSGYRSAIKDYYKRHNVGENMM</sequence>
<feature type="compositionally biased region" description="Polar residues" evidence="1">
    <location>
        <begin position="10"/>
        <end position="20"/>
    </location>
</feature>
<organism evidence="2">
    <name type="scientific">Aphanomyces invadans</name>
    <dbReference type="NCBI Taxonomy" id="157072"/>
    <lineage>
        <taxon>Eukaryota</taxon>
        <taxon>Sar</taxon>
        <taxon>Stramenopiles</taxon>
        <taxon>Oomycota</taxon>
        <taxon>Saprolegniomycetes</taxon>
        <taxon>Saprolegniales</taxon>
        <taxon>Verrucalvaceae</taxon>
        <taxon>Aphanomyces</taxon>
    </lineage>
</organism>
<evidence type="ECO:0000313" key="2">
    <source>
        <dbReference type="EMBL" id="ETV99608.1"/>
    </source>
</evidence>
<feature type="region of interest" description="Disordered" evidence="1">
    <location>
        <begin position="1"/>
        <end position="20"/>
    </location>
</feature>
<dbReference type="RefSeq" id="XP_008872164.1">
    <property type="nucleotide sequence ID" value="XM_008873942.1"/>
</dbReference>
<name>A0A024U017_9STRA</name>
<dbReference type="EMBL" id="KI913967">
    <property type="protein sequence ID" value="ETV99608.1"/>
    <property type="molecule type" value="Genomic_DNA"/>
</dbReference>
<accession>A0A024U017</accession>
<dbReference type="VEuPathDB" id="FungiDB:H310_08259"/>
<evidence type="ECO:0000256" key="1">
    <source>
        <dbReference type="SAM" id="MobiDB-lite"/>
    </source>
</evidence>
<reference evidence="2" key="1">
    <citation type="submission" date="2013-12" db="EMBL/GenBank/DDBJ databases">
        <title>The Genome Sequence of Aphanomyces invadans NJM9701.</title>
        <authorList>
            <consortium name="The Broad Institute Genomics Platform"/>
            <person name="Russ C."/>
            <person name="Tyler B."/>
            <person name="van West P."/>
            <person name="Dieguez-Uribeondo J."/>
            <person name="Young S.K."/>
            <person name="Zeng Q."/>
            <person name="Gargeya S."/>
            <person name="Fitzgerald M."/>
            <person name="Abouelleil A."/>
            <person name="Alvarado L."/>
            <person name="Chapman S.B."/>
            <person name="Gainer-Dewar J."/>
            <person name="Goldberg J."/>
            <person name="Griggs A."/>
            <person name="Gujja S."/>
            <person name="Hansen M."/>
            <person name="Howarth C."/>
            <person name="Imamovic A."/>
            <person name="Ireland A."/>
            <person name="Larimer J."/>
            <person name="McCowan C."/>
            <person name="Murphy C."/>
            <person name="Pearson M."/>
            <person name="Poon T.W."/>
            <person name="Priest M."/>
            <person name="Roberts A."/>
            <person name="Saif S."/>
            <person name="Shea T."/>
            <person name="Sykes S."/>
            <person name="Wortman J."/>
            <person name="Nusbaum C."/>
            <person name="Birren B."/>
        </authorList>
    </citation>
    <scope>NUCLEOTIDE SEQUENCE [LARGE SCALE GENOMIC DNA]</scope>
    <source>
        <strain evidence="2">NJM9701</strain>
    </source>
</reference>
<dbReference type="AlphaFoldDB" id="A0A024U017"/>
<gene>
    <name evidence="2" type="ORF">H310_08259</name>
</gene>
<protein>
    <recommendedName>
        <fullName evidence="3">Core-binding (CB) domain-containing protein</fullName>
    </recommendedName>
</protein>
<proteinExistence type="predicted"/>
<evidence type="ECO:0008006" key="3">
    <source>
        <dbReference type="Google" id="ProtNLM"/>
    </source>
</evidence>
<dbReference type="OrthoDB" id="128601at2759"/>